<evidence type="ECO:0000313" key="2">
    <source>
        <dbReference type="RefSeq" id="XP_051860888.1"/>
    </source>
</evidence>
<dbReference type="GeneID" id="127565609"/>
<dbReference type="RefSeq" id="XP_051860888.1">
    <property type="nucleotide sequence ID" value="XM_052004928.1"/>
</dbReference>
<evidence type="ECO:0000313" key="1">
    <source>
        <dbReference type="Proteomes" id="UP000515160"/>
    </source>
</evidence>
<organism evidence="1 2">
    <name type="scientific">Drosophila albomicans</name>
    <name type="common">Fruit fly</name>
    <dbReference type="NCBI Taxonomy" id="7291"/>
    <lineage>
        <taxon>Eukaryota</taxon>
        <taxon>Metazoa</taxon>
        <taxon>Ecdysozoa</taxon>
        <taxon>Arthropoda</taxon>
        <taxon>Hexapoda</taxon>
        <taxon>Insecta</taxon>
        <taxon>Pterygota</taxon>
        <taxon>Neoptera</taxon>
        <taxon>Endopterygota</taxon>
        <taxon>Diptera</taxon>
        <taxon>Brachycera</taxon>
        <taxon>Muscomorpha</taxon>
        <taxon>Ephydroidea</taxon>
        <taxon>Drosophilidae</taxon>
        <taxon>Drosophila</taxon>
    </lineage>
</organism>
<keyword evidence="1" id="KW-1185">Reference proteome</keyword>
<protein>
    <submittedName>
        <fullName evidence="2">Uncharacterized protein LOC127565609</fullName>
    </submittedName>
</protein>
<gene>
    <name evidence="2" type="primary">LOC127565609</name>
</gene>
<proteinExistence type="predicted"/>
<sequence>MANENINEMQNCIQALTQIVVQQMQLPNANSRTRARNQIEKETRYLPTFTGQDGTLHGFIASVDQIMQEYADDADQVFSVIFNTKIQGQARTVLTINTPTTWEECKEKLRHHYRPRMDQMGLTRKINNLRVTSIKDLDIKL</sequence>
<dbReference type="Proteomes" id="UP000515160">
    <property type="component" value="Chromosome 3"/>
</dbReference>
<dbReference type="OrthoDB" id="8039174at2759"/>
<dbReference type="AlphaFoldDB" id="A0A9C6T7A0"/>
<accession>A0A9C6T7A0</accession>
<name>A0A9C6T7A0_DROAB</name>
<reference evidence="2" key="1">
    <citation type="submission" date="2025-08" db="UniProtKB">
        <authorList>
            <consortium name="RefSeq"/>
        </authorList>
    </citation>
    <scope>IDENTIFICATION</scope>
    <source>
        <strain evidence="2">15112-1751.03</strain>
        <tissue evidence="2">Whole Adult</tissue>
    </source>
</reference>